<dbReference type="EMBL" id="CABFNO020001469">
    <property type="protein sequence ID" value="CAG9990134.1"/>
    <property type="molecule type" value="Genomic_DNA"/>
</dbReference>
<dbReference type="PROSITE" id="PS50297">
    <property type="entry name" value="ANK_REP_REGION"/>
    <property type="match status" value="2"/>
</dbReference>
<feature type="repeat" description="ANK" evidence="3">
    <location>
        <begin position="123"/>
        <end position="155"/>
    </location>
</feature>
<dbReference type="PRINTS" id="PR01415">
    <property type="entry name" value="ANKYRIN"/>
</dbReference>
<evidence type="ECO:0000313" key="4">
    <source>
        <dbReference type="EMBL" id="CAG9990134.1"/>
    </source>
</evidence>
<dbReference type="Proteomes" id="UP000754883">
    <property type="component" value="Unassembled WGS sequence"/>
</dbReference>
<dbReference type="Pfam" id="PF00023">
    <property type="entry name" value="Ank"/>
    <property type="match status" value="1"/>
</dbReference>
<dbReference type="PROSITE" id="PS50088">
    <property type="entry name" value="ANK_REPEAT"/>
    <property type="match status" value="3"/>
</dbReference>
<keyword evidence="1" id="KW-0677">Repeat</keyword>
<keyword evidence="2 3" id="KW-0040">ANK repeat</keyword>
<dbReference type="PANTHER" id="PTHR24123">
    <property type="entry name" value="ANKYRIN REPEAT-CONTAINING"/>
    <property type="match status" value="1"/>
</dbReference>
<dbReference type="AlphaFoldDB" id="A0A9N9UG49"/>
<evidence type="ECO:0000256" key="1">
    <source>
        <dbReference type="ARBA" id="ARBA00022737"/>
    </source>
</evidence>
<evidence type="ECO:0000313" key="5">
    <source>
        <dbReference type="Proteomes" id="UP000754883"/>
    </source>
</evidence>
<proteinExistence type="predicted"/>
<sequence length="874" mass="96959">MDNTSTLEPPRGPALPLEIWIIIAQHLPKLGDVAALAGVSQAHHDVLNSVLYRVAASSDSRLRAIFWGVVHDLPRTVTSCIVAGIDVNSTWENQSGHRGQPNDIPAHGDTGTEITMPGSLYATYWSPIHVAAAHGNVEILDILRRNGAQLDKACHGMCRCHRWPLGINVLGSRTNIGPGPPDWTAFHMAICSGPSLSAVKYLLKHVSMDVETVERQPDRRRVGLTPLHTACIAGRVDIVKWLLDDVGGIDLEAHDDYNRQTPLACAYLYGKPACFDYLLSRGADINTTAPRLTDLELDHLDLVSPPTHKGTLLYHAIACRRFKQARKLIERGADPVLADRLRGAEKPLIHLVCSIPWNMISNWSKESDKEDGVELLDCFLESGLDFNTSSEGHTALGHAAGATNTEAVRRLAQAGACVDGDPEKDRCTPLAYACENTWNTPLLELVELLLGLGASPNAIAENTVSPLWNLSSICYGEPDTKEVTELLLRHGSTPGRGRGSTTEPTILSEFPFTMNEDRETTALEQRLRDRNLEEFKLLLAYYSPSEAEVLTFWEIACDKKDQDSARYILSQDQDCTIARLAHHPLVRFLSADTRDTSSCSDILVTLLEQGADPHLLWFSYDPLEYLLHQWKWPLSAKLPVYKALMEAGSSIHKPVEFLPRPGRMIIATPLGLAIQGLEPYTKVVDCLLEHQPLRSHGQALLGEYISEACCLGNVKALQAIIRSTEAALPIIERDAIGLIHSLLDKLISKQKYVRDMMATIDCLELLLKSGAVDITSNQSRNEGHQTIKDRLLKYTHIPPLLVKSNLDRAAAWCFQQRMELGVLDEAVTFKPQTMSMYFQLKLKIYHVGVIVGHPQRQLKIVPIYKQTTGRVRHC</sequence>
<keyword evidence="5" id="KW-1185">Reference proteome</keyword>
<dbReference type="SMART" id="SM00248">
    <property type="entry name" value="ANK"/>
    <property type="match status" value="8"/>
</dbReference>
<evidence type="ECO:0000256" key="2">
    <source>
        <dbReference type="ARBA" id="ARBA00023043"/>
    </source>
</evidence>
<reference evidence="4 5" key="2">
    <citation type="submission" date="2021-10" db="EMBL/GenBank/DDBJ databases">
        <authorList>
            <person name="Piombo E."/>
        </authorList>
    </citation>
    <scope>NUCLEOTIDE SEQUENCE [LARGE SCALE GENOMIC DNA]</scope>
</reference>
<dbReference type="InterPro" id="IPR036770">
    <property type="entry name" value="Ankyrin_rpt-contain_sf"/>
</dbReference>
<dbReference type="InterPro" id="IPR002110">
    <property type="entry name" value="Ankyrin_rpt"/>
</dbReference>
<organism evidence="4 5">
    <name type="scientific">Clonostachys byssicola</name>
    <dbReference type="NCBI Taxonomy" id="160290"/>
    <lineage>
        <taxon>Eukaryota</taxon>
        <taxon>Fungi</taxon>
        <taxon>Dikarya</taxon>
        <taxon>Ascomycota</taxon>
        <taxon>Pezizomycotina</taxon>
        <taxon>Sordariomycetes</taxon>
        <taxon>Hypocreomycetidae</taxon>
        <taxon>Hypocreales</taxon>
        <taxon>Bionectriaceae</taxon>
        <taxon>Clonostachys</taxon>
    </lineage>
</organism>
<dbReference type="SUPFAM" id="SSF48403">
    <property type="entry name" value="Ankyrin repeat"/>
    <property type="match status" value="1"/>
</dbReference>
<name>A0A9N9UG49_9HYPO</name>
<evidence type="ECO:0000256" key="3">
    <source>
        <dbReference type="PROSITE-ProRule" id="PRU00023"/>
    </source>
</evidence>
<dbReference type="PANTHER" id="PTHR24123:SF33">
    <property type="entry name" value="PROTEIN HOS4"/>
    <property type="match status" value="1"/>
</dbReference>
<protein>
    <submittedName>
        <fullName evidence="4">Uncharacterized protein</fullName>
    </submittedName>
</protein>
<gene>
    <name evidence="4" type="ORF">CBYS24578_00012369</name>
</gene>
<dbReference type="Gene3D" id="1.25.40.20">
    <property type="entry name" value="Ankyrin repeat-containing domain"/>
    <property type="match status" value="3"/>
</dbReference>
<feature type="repeat" description="ANK" evidence="3">
    <location>
        <begin position="222"/>
        <end position="254"/>
    </location>
</feature>
<dbReference type="OrthoDB" id="341259at2759"/>
<reference evidence="5" key="1">
    <citation type="submission" date="2019-06" db="EMBL/GenBank/DDBJ databases">
        <authorList>
            <person name="Broberg M."/>
        </authorList>
    </citation>
    <scope>NUCLEOTIDE SEQUENCE [LARGE SCALE GENOMIC DNA]</scope>
</reference>
<dbReference type="InterPro" id="IPR051165">
    <property type="entry name" value="Multifunctional_ANK_Repeat"/>
</dbReference>
<accession>A0A9N9UG49</accession>
<feature type="repeat" description="ANK" evidence="3">
    <location>
        <begin position="258"/>
        <end position="290"/>
    </location>
</feature>
<dbReference type="Pfam" id="PF12796">
    <property type="entry name" value="Ank_2"/>
    <property type="match status" value="2"/>
</dbReference>
<comment type="caution">
    <text evidence="4">The sequence shown here is derived from an EMBL/GenBank/DDBJ whole genome shotgun (WGS) entry which is preliminary data.</text>
</comment>